<protein>
    <submittedName>
        <fullName evidence="2">Uncharacterized protein</fullName>
    </submittedName>
</protein>
<feature type="region of interest" description="Disordered" evidence="1">
    <location>
        <begin position="28"/>
        <end position="92"/>
    </location>
</feature>
<organism evidence="2 3">
    <name type="scientific">Arcanobacterium bovis</name>
    <dbReference type="NCBI Taxonomy" id="2529275"/>
    <lineage>
        <taxon>Bacteria</taxon>
        <taxon>Bacillati</taxon>
        <taxon>Actinomycetota</taxon>
        <taxon>Actinomycetes</taxon>
        <taxon>Actinomycetales</taxon>
        <taxon>Actinomycetaceae</taxon>
        <taxon>Arcanobacterium</taxon>
    </lineage>
</organism>
<name>A0A4Q9V3V2_9ACTO</name>
<sequence>MNRIMGKTSKPKAKRVVRLSRVDQERLMRGEIATPEEALHIHDAPPVRPEFPAQRDANQGMGTYGRAGQANKSLSPHERELLENLPPHFGKI</sequence>
<evidence type="ECO:0000313" key="3">
    <source>
        <dbReference type="Proteomes" id="UP000293036"/>
    </source>
</evidence>
<dbReference type="EMBL" id="SJDT01000001">
    <property type="protein sequence ID" value="TBW23802.1"/>
    <property type="molecule type" value="Genomic_DNA"/>
</dbReference>
<reference evidence="2 3" key="1">
    <citation type="submission" date="2019-02" db="EMBL/GenBank/DDBJ databases">
        <title>Arcanobacterium bovis sp. nov., isolated from the milk of a cow with mastitis.</title>
        <authorList>
            <person name="Sammra O."/>
            <person name="Foster G."/>
            <person name="Hassan A."/>
            <person name="Alssahen M."/>
            <person name="Laemmler C."/>
            <person name="Borowiak M."/>
            <person name="Malorny B."/>
            <person name="Abdulmawjood A."/>
        </authorList>
    </citation>
    <scope>NUCLEOTIDE SEQUENCE [LARGE SCALE GENOMIC DNA]</scope>
    <source>
        <strain evidence="2 3">C605018/01/1</strain>
    </source>
</reference>
<gene>
    <name evidence="2" type="ORF">EZJ44_01310</name>
</gene>
<accession>A0A4Q9V3V2</accession>
<proteinExistence type="predicted"/>
<keyword evidence="3" id="KW-1185">Reference proteome</keyword>
<dbReference type="AlphaFoldDB" id="A0A4Q9V3V2"/>
<evidence type="ECO:0000313" key="2">
    <source>
        <dbReference type="EMBL" id="TBW23802.1"/>
    </source>
</evidence>
<dbReference type="Proteomes" id="UP000293036">
    <property type="component" value="Unassembled WGS sequence"/>
</dbReference>
<comment type="caution">
    <text evidence="2">The sequence shown here is derived from an EMBL/GenBank/DDBJ whole genome shotgun (WGS) entry which is preliminary data.</text>
</comment>
<evidence type="ECO:0000256" key="1">
    <source>
        <dbReference type="SAM" id="MobiDB-lite"/>
    </source>
</evidence>